<feature type="region of interest" description="Disordered" evidence="1">
    <location>
        <begin position="67"/>
        <end position="191"/>
    </location>
</feature>
<accession>A0A812TBG3</accession>
<keyword evidence="3" id="KW-1185">Reference proteome</keyword>
<sequence length="369" mass="40860">MALAELFEKEAEELTNADLLLVRDMLRALAAKRNRQAFFCKSPSEEEPELSWMEWHRIQRLLQADAAPPPAQGVPKAKPRPPVDHPSEDGAGTSSSRAGSKETHQAQSFDKSCGQEAEDDYLKQRPWVPSAKSSQGARKRQQDRTAAANEAQASAQKEAEAEARREAARRLEEQLPEAEPRPAVNTPVVPSMPVIASGNMRLESSRALEAERKREELQAVPNAGGQRVPIEITQDAVPNPGGQRAPIEITQDANATVSEALRPNAARLNPDAAVFVPMQEVSQYLPSVPSYLVVDASFPLYFCMAEAYFLPYNCRLDTWGGYDGGFGETTFPIFHEEPFNGVVTFDQAQEPWRPDSAWKWQMMAMEGEA</sequence>
<gene>
    <name evidence="2" type="ORF">SNAT2548_LOCUS29323</name>
</gene>
<dbReference type="EMBL" id="CAJNDS010002552">
    <property type="protein sequence ID" value="CAE7523858.1"/>
    <property type="molecule type" value="Genomic_DNA"/>
</dbReference>
<comment type="caution">
    <text evidence="2">The sequence shown here is derived from an EMBL/GenBank/DDBJ whole genome shotgun (WGS) entry which is preliminary data.</text>
</comment>
<evidence type="ECO:0000313" key="3">
    <source>
        <dbReference type="Proteomes" id="UP000604046"/>
    </source>
</evidence>
<protein>
    <submittedName>
        <fullName evidence="2">Uncharacterized protein</fullName>
    </submittedName>
</protein>
<name>A0A812TBG3_9DINO</name>
<organism evidence="2 3">
    <name type="scientific">Symbiodinium natans</name>
    <dbReference type="NCBI Taxonomy" id="878477"/>
    <lineage>
        <taxon>Eukaryota</taxon>
        <taxon>Sar</taxon>
        <taxon>Alveolata</taxon>
        <taxon>Dinophyceae</taxon>
        <taxon>Suessiales</taxon>
        <taxon>Symbiodiniaceae</taxon>
        <taxon>Symbiodinium</taxon>
    </lineage>
</organism>
<dbReference type="Proteomes" id="UP000604046">
    <property type="component" value="Unassembled WGS sequence"/>
</dbReference>
<evidence type="ECO:0000313" key="2">
    <source>
        <dbReference type="EMBL" id="CAE7523858.1"/>
    </source>
</evidence>
<proteinExistence type="predicted"/>
<evidence type="ECO:0000256" key="1">
    <source>
        <dbReference type="SAM" id="MobiDB-lite"/>
    </source>
</evidence>
<feature type="compositionally biased region" description="Basic and acidic residues" evidence="1">
    <location>
        <begin position="157"/>
        <end position="173"/>
    </location>
</feature>
<dbReference type="AlphaFoldDB" id="A0A812TBG3"/>
<reference evidence="2" key="1">
    <citation type="submission" date="2021-02" db="EMBL/GenBank/DDBJ databases">
        <authorList>
            <person name="Dougan E. K."/>
            <person name="Rhodes N."/>
            <person name="Thang M."/>
            <person name="Chan C."/>
        </authorList>
    </citation>
    <scope>NUCLEOTIDE SEQUENCE</scope>
</reference>
<feature type="compositionally biased region" description="Low complexity" evidence="1">
    <location>
        <begin position="146"/>
        <end position="156"/>
    </location>
</feature>